<dbReference type="Proteomes" id="UP000636800">
    <property type="component" value="Unassembled WGS sequence"/>
</dbReference>
<dbReference type="EMBL" id="JADCNL010000008">
    <property type="protein sequence ID" value="KAG0470761.1"/>
    <property type="molecule type" value="Genomic_DNA"/>
</dbReference>
<dbReference type="OrthoDB" id="1743685at2759"/>
<gene>
    <name evidence="2" type="ORF">HPP92_017461</name>
</gene>
<keyword evidence="3" id="KW-1185">Reference proteome</keyword>
<accession>A0A835QH43</accession>
<evidence type="ECO:0000256" key="1">
    <source>
        <dbReference type="SAM" id="MobiDB-lite"/>
    </source>
</evidence>
<name>A0A835QH43_VANPL</name>
<feature type="compositionally biased region" description="Basic and acidic residues" evidence="1">
    <location>
        <begin position="98"/>
        <end position="109"/>
    </location>
</feature>
<evidence type="ECO:0000313" key="2">
    <source>
        <dbReference type="EMBL" id="KAG0470761.1"/>
    </source>
</evidence>
<comment type="caution">
    <text evidence="2">The sequence shown here is derived from an EMBL/GenBank/DDBJ whole genome shotgun (WGS) entry which is preliminary data.</text>
</comment>
<sequence>MFSGRFKNLTSYVSSTKERRTDKGKILAVDANLIFGTFATERKSRSQLIVDSRQSGRNRTPAVDVVQETPELSDGDRDAQQEPSANALAREKRKRRIREGDGGTGGRRD</sequence>
<proteinExistence type="predicted"/>
<reference evidence="2 3" key="1">
    <citation type="journal article" date="2020" name="Nat. Food">
        <title>A phased Vanilla planifolia genome enables genetic improvement of flavour and production.</title>
        <authorList>
            <person name="Hasing T."/>
            <person name="Tang H."/>
            <person name="Brym M."/>
            <person name="Khazi F."/>
            <person name="Huang T."/>
            <person name="Chambers A.H."/>
        </authorList>
    </citation>
    <scope>NUCLEOTIDE SEQUENCE [LARGE SCALE GENOMIC DNA]</scope>
    <source>
        <tissue evidence="2">Leaf</tissue>
    </source>
</reference>
<feature type="region of interest" description="Disordered" evidence="1">
    <location>
        <begin position="1"/>
        <end position="21"/>
    </location>
</feature>
<protein>
    <submittedName>
        <fullName evidence="2">Uncharacterized protein</fullName>
    </submittedName>
</protein>
<feature type="region of interest" description="Disordered" evidence="1">
    <location>
        <begin position="45"/>
        <end position="109"/>
    </location>
</feature>
<organism evidence="2 3">
    <name type="scientific">Vanilla planifolia</name>
    <name type="common">Vanilla</name>
    <dbReference type="NCBI Taxonomy" id="51239"/>
    <lineage>
        <taxon>Eukaryota</taxon>
        <taxon>Viridiplantae</taxon>
        <taxon>Streptophyta</taxon>
        <taxon>Embryophyta</taxon>
        <taxon>Tracheophyta</taxon>
        <taxon>Spermatophyta</taxon>
        <taxon>Magnoliopsida</taxon>
        <taxon>Liliopsida</taxon>
        <taxon>Asparagales</taxon>
        <taxon>Orchidaceae</taxon>
        <taxon>Vanilloideae</taxon>
        <taxon>Vanilleae</taxon>
        <taxon>Vanilla</taxon>
    </lineage>
</organism>
<dbReference type="AlphaFoldDB" id="A0A835QH43"/>
<evidence type="ECO:0000313" key="3">
    <source>
        <dbReference type="Proteomes" id="UP000636800"/>
    </source>
</evidence>
<feature type="compositionally biased region" description="Polar residues" evidence="1">
    <location>
        <begin position="46"/>
        <end position="58"/>
    </location>
</feature>